<protein>
    <recommendedName>
        <fullName evidence="3">SAP domain-containing protein</fullName>
    </recommendedName>
</protein>
<sequence>MTKAQLDQHCKSQGLTYSGGSKDVLVQSLEHHKDKLNSQIRRTQDGLVLFASDPGSGTAA</sequence>
<proteinExistence type="predicted"/>
<evidence type="ECO:0000313" key="2">
    <source>
        <dbReference type="Proteomes" id="UP000193642"/>
    </source>
</evidence>
<gene>
    <name evidence="1" type="ORF">BCR33DRAFT_720164</name>
</gene>
<dbReference type="EMBL" id="MCGO01000040">
    <property type="protein sequence ID" value="ORY39331.1"/>
    <property type="molecule type" value="Genomic_DNA"/>
</dbReference>
<organism evidence="1 2">
    <name type="scientific">Rhizoclosmatium globosum</name>
    <dbReference type="NCBI Taxonomy" id="329046"/>
    <lineage>
        <taxon>Eukaryota</taxon>
        <taxon>Fungi</taxon>
        <taxon>Fungi incertae sedis</taxon>
        <taxon>Chytridiomycota</taxon>
        <taxon>Chytridiomycota incertae sedis</taxon>
        <taxon>Chytridiomycetes</taxon>
        <taxon>Chytridiales</taxon>
        <taxon>Chytriomycetaceae</taxon>
        <taxon>Rhizoclosmatium</taxon>
    </lineage>
</organism>
<accession>A0A1Y2BX51</accession>
<dbReference type="Proteomes" id="UP000193642">
    <property type="component" value="Unassembled WGS sequence"/>
</dbReference>
<dbReference type="OrthoDB" id="2179723at2759"/>
<evidence type="ECO:0000313" key="1">
    <source>
        <dbReference type="EMBL" id="ORY39331.1"/>
    </source>
</evidence>
<reference evidence="1 2" key="1">
    <citation type="submission" date="2016-07" db="EMBL/GenBank/DDBJ databases">
        <title>Pervasive Adenine N6-methylation of Active Genes in Fungi.</title>
        <authorList>
            <consortium name="DOE Joint Genome Institute"/>
            <person name="Mondo S.J."/>
            <person name="Dannebaum R.O."/>
            <person name="Kuo R.C."/>
            <person name="Labutti K."/>
            <person name="Haridas S."/>
            <person name="Kuo A."/>
            <person name="Salamov A."/>
            <person name="Ahrendt S.R."/>
            <person name="Lipzen A."/>
            <person name="Sullivan W."/>
            <person name="Andreopoulos W.B."/>
            <person name="Clum A."/>
            <person name="Lindquist E."/>
            <person name="Daum C."/>
            <person name="Ramamoorthy G.K."/>
            <person name="Gryganskyi A."/>
            <person name="Culley D."/>
            <person name="Magnuson J.K."/>
            <person name="James T.Y."/>
            <person name="O'Malley M.A."/>
            <person name="Stajich J.E."/>
            <person name="Spatafora J.W."/>
            <person name="Visel A."/>
            <person name="Grigoriev I.V."/>
        </authorList>
    </citation>
    <scope>NUCLEOTIDE SEQUENCE [LARGE SCALE GENOMIC DNA]</scope>
    <source>
        <strain evidence="1 2">JEL800</strain>
    </source>
</reference>
<keyword evidence="2" id="KW-1185">Reference proteome</keyword>
<evidence type="ECO:0008006" key="3">
    <source>
        <dbReference type="Google" id="ProtNLM"/>
    </source>
</evidence>
<name>A0A1Y2BX51_9FUNG</name>
<dbReference type="AlphaFoldDB" id="A0A1Y2BX51"/>
<comment type="caution">
    <text evidence="1">The sequence shown here is derived from an EMBL/GenBank/DDBJ whole genome shotgun (WGS) entry which is preliminary data.</text>
</comment>